<feature type="transmembrane region" description="Helical" evidence="7">
    <location>
        <begin position="323"/>
        <end position="348"/>
    </location>
</feature>
<keyword evidence="5 7" id="KW-1133">Transmembrane helix</keyword>
<feature type="transmembrane region" description="Helical" evidence="7">
    <location>
        <begin position="53"/>
        <end position="71"/>
    </location>
</feature>
<keyword evidence="4 7" id="KW-0812">Transmembrane</keyword>
<dbReference type="SUPFAM" id="SSF161098">
    <property type="entry name" value="MetI-like"/>
    <property type="match status" value="1"/>
</dbReference>
<dbReference type="Proteomes" id="UP001500596">
    <property type="component" value="Unassembled WGS sequence"/>
</dbReference>
<accession>A0ABN2H5C5</accession>
<feature type="region of interest" description="Disordered" evidence="8">
    <location>
        <begin position="1"/>
        <end position="35"/>
    </location>
</feature>
<evidence type="ECO:0000256" key="3">
    <source>
        <dbReference type="ARBA" id="ARBA00022475"/>
    </source>
</evidence>
<evidence type="ECO:0000256" key="5">
    <source>
        <dbReference type="ARBA" id="ARBA00022989"/>
    </source>
</evidence>
<evidence type="ECO:0000313" key="10">
    <source>
        <dbReference type="EMBL" id="GAA1682234.1"/>
    </source>
</evidence>
<evidence type="ECO:0000256" key="6">
    <source>
        <dbReference type="ARBA" id="ARBA00023136"/>
    </source>
</evidence>
<dbReference type="RefSeq" id="WP_344055472.1">
    <property type="nucleotide sequence ID" value="NZ_BAAAPK010000001.1"/>
</dbReference>
<evidence type="ECO:0000256" key="7">
    <source>
        <dbReference type="RuleBase" id="RU363032"/>
    </source>
</evidence>
<feature type="transmembrane region" description="Helical" evidence="7">
    <location>
        <begin position="221"/>
        <end position="240"/>
    </location>
</feature>
<feature type="transmembrane region" description="Helical" evidence="7">
    <location>
        <begin position="177"/>
        <end position="201"/>
    </location>
</feature>
<dbReference type="Pfam" id="PF00528">
    <property type="entry name" value="BPD_transp_1"/>
    <property type="match status" value="1"/>
</dbReference>
<feature type="transmembrane region" description="Helical" evidence="7">
    <location>
        <begin position="138"/>
        <end position="165"/>
    </location>
</feature>
<evidence type="ECO:0000256" key="8">
    <source>
        <dbReference type="SAM" id="MobiDB-lite"/>
    </source>
</evidence>
<evidence type="ECO:0000256" key="2">
    <source>
        <dbReference type="ARBA" id="ARBA00022448"/>
    </source>
</evidence>
<feature type="domain" description="ABC transmembrane type-1" evidence="9">
    <location>
        <begin position="136"/>
        <end position="341"/>
    </location>
</feature>
<proteinExistence type="inferred from homology"/>
<keyword evidence="3" id="KW-1003">Cell membrane</keyword>
<protein>
    <submittedName>
        <fullName evidence="10">ABC transporter permease</fullName>
    </submittedName>
</protein>
<comment type="caution">
    <text evidence="10">The sequence shown here is derived from an EMBL/GenBank/DDBJ whole genome shotgun (WGS) entry which is preliminary data.</text>
</comment>
<evidence type="ECO:0000256" key="4">
    <source>
        <dbReference type="ARBA" id="ARBA00022692"/>
    </source>
</evidence>
<keyword evidence="11" id="KW-1185">Reference proteome</keyword>
<keyword evidence="2 7" id="KW-0813">Transport</keyword>
<reference evidence="10 11" key="1">
    <citation type="journal article" date="2019" name="Int. J. Syst. Evol. Microbiol.">
        <title>The Global Catalogue of Microorganisms (GCM) 10K type strain sequencing project: providing services to taxonomists for standard genome sequencing and annotation.</title>
        <authorList>
            <consortium name="The Broad Institute Genomics Platform"/>
            <consortium name="The Broad Institute Genome Sequencing Center for Infectious Disease"/>
            <person name="Wu L."/>
            <person name="Ma J."/>
        </authorList>
    </citation>
    <scope>NUCLEOTIDE SEQUENCE [LARGE SCALE GENOMIC DNA]</scope>
    <source>
        <strain evidence="10 11">JCM 15575</strain>
    </source>
</reference>
<dbReference type="InterPro" id="IPR035906">
    <property type="entry name" value="MetI-like_sf"/>
</dbReference>
<dbReference type="InterPro" id="IPR000515">
    <property type="entry name" value="MetI-like"/>
</dbReference>
<dbReference type="Gene3D" id="1.10.3720.10">
    <property type="entry name" value="MetI-like"/>
    <property type="match status" value="1"/>
</dbReference>
<sequence length="355" mass="37155">MSIVPIVTSMPTGPGGPPISAGGPESPDPGGGPRAASLAGAWRRFLLRRAAGLLVNVALLVVITFLIVQLIPGDPATAIAGENATLDQVEMVREQLGLDQPVPVQFATYLAGVIQGDFGDSYRFRVPALDVVMAAVPYTLAITIPAVLLLLVIGIAAGMAVGVATRGDRRRILGTSFNVVTGFISSVPVYVQATALVVIFAVWLRALPPAYSQAYDLSQAAILPVLSLTLGGACAVARVVRREAAVILEQDYMRTARGWRLPSLTLYAKHMLPNLLTTALTLSGIILTALLGSALITEAVFAWPGLGGVIVQAISIDKDYPVIRAAVFVIGVISLVITLVIDVILGIIDPRTLGD</sequence>
<evidence type="ECO:0000259" key="9">
    <source>
        <dbReference type="PROSITE" id="PS50928"/>
    </source>
</evidence>
<dbReference type="Pfam" id="PF19300">
    <property type="entry name" value="BPD_transp_1_N"/>
    <property type="match status" value="1"/>
</dbReference>
<organism evidence="10 11">
    <name type="scientific">Microbacterium lacus</name>
    <dbReference type="NCBI Taxonomy" id="415217"/>
    <lineage>
        <taxon>Bacteria</taxon>
        <taxon>Bacillati</taxon>
        <taxon>Actinomycetota</taxon>
        <taxon>Actinomycetes</taxon>
        <taxon>Micrococcales</taxon>
        <taxon>Microbacteriaceae</taxon>
        <taxon>Microbacterium</taxon>
    </lineage>
</organism>
<evidence type="ECO:0000313" key="11">
    <source>
        <dbReference type="Proteomes" id="UP001500596"/>
    </source>
</evidence>
<dbReference type="InterPro" id="IPR045621">
    <property type="entry name" value="BPD_transp_1_N"/>
</dbReference>
<feature type="transmembrane region" description="Helical" evidence="7">
    <location>
        <begin position="279"/>
        <end position="303"/>
    </location>
</feature>
<dbReference type="PROSITE" id="PS50928">
    <property type="entry name" value="ABC_TM1"/>
    <property type="match status" value="1"/>
</dbReference>
<dbReference type="EMBL" id="BAAAPK010000001">
    <property type="protein sequence ID" value="GAA1682234.1"/>
    <property type="molecule type" value="Genomic_DNA"/>
</dbReference>
<gene>
    <name evidence="10" type="ORF">GCM10009807_27690</name>
</gene>
<name>A0ABN2H5C5_9MICO</name>
<keyword evidence="6 7" id="KW-0472">Membrane</keyword>
<dbReference type="CDD" id="cd06261">
    <property type="entry name" value="TM_PBP2"/>
    <property type="match status" value="1"/>
</dbReference>
<evidence type="ECO:0000256" key="1">
    <source>
        <dbReference type="ARBA" id="ARBA00004651"/>
    </source>
</evidence>
<dbReference type="PANTHER" id="PTHR43163:SF3">
    <property type="entry name" value="PEPTIDE ABC TRANSPORTER PERMEASE PROTEIN"/>
    <property type="match status" value="1"/>
</dbReference>
<comment type="subcellular location">
    <subcellularLocation>
        <location evidence="1 7">Cell membrane</location>
        <topology evidence="1 7">Multi-pass membrane protein</topology>
    </subcellularLocation>
</comment>
<dbReference type="PANTHER" id="PTHR43163">
    <property type="entry name" value="DIPEPTIDE TRANSPORT SYSTEM PERMEASE PROTEIN DPPB-RELATED"/>
    <property type="match status" value="1"/>
</dbReference>
<comment type="similarity">
    <text evidence="7">Belongs to the binding-protein-dependent transport system permease family.</text>
</comment>